<feature type="region of interest" description="Disordered" evidence="1">
    <location>
        <begin position="1"/>
        <end position="40"/>
    </location>
</feature>
<protein>
    <submittedName>
        <fullName evidence="2">Uncharacterized protein</fullName>
    </submittedName>
</protein>
<dbReference type="OrthoDB" id="4363173at2759"/>
<evidence type="ECO:0000313" key="3">
    <source>
        <dbReference type="Proteomes" id="UP001141434"/>
    </source>
</evidence>
<gene>
    <name evidence="2" type="ORF">NUU61_008699</name>
</gene>
<sequence length="358" mass="40405">MEIGDPIDSEYPSEEEDQSAAVQENIPEGWTANEPDLEEDDIDGNIQRCRDRIAAGIFPRAFKARLKGYKVRKRARDAILTAEPEIQDENVAQRLHWLKFTEAELVKDGDKGEHLPNVRALIKAYRSGKLAWDETKVTYWSKGKQLCEPQEFDVEGFKKINLANNGHKGFWVEGGEKPGPFNMFPSFINDPTTIPLNYHQHEIWFDVQVSDSRPVQGPPIVPKQMKFLDDSGSHLMCIFQDDLDEIISLAHGTQPMDIGPRPVVTANGVRNLDRKLLEARVLTPKLEVITRPSFVACSIRPTSDKSYSNTRLSGVWWKNLLYLGMAPDDTGRLYVSTDKTNMVNPMPDIDSNNASAPV</sequence>
<evidence type="ECO:0000256" key="1">
    <source>
        <dbReference type="SAM" id="MobiDB-lite"/>
    </source>
</evidence>
<dbReference type="EMBL" id="JAPMSZ010000011">
    <property type="protein sequence ID" value="KAJ5084120.1"/>
    <property type="molecule type" value="Genomic_DNA"/>
</dbReference>
<dbReference type="Proteomes" id="UP001141434">
    <property type="component" value="Unassembled WGS sequence"/>
</dbReference>
<proteinExistence type="predicted"/>
<comment type="caution">
    <text evidence="2">The sequence shown here is derived from an EMBL/GenBank/DDBJ whole genome shotgun (WGS) entry which is preliminary data.</text>
</comment>
<dbReference type="AlphaFoldDB" id="A0A9W9JWJ4"/>
<evidence type="ECO:0000313" key="2">
    <source>
        <dbReference type="EMBL" id="KAJ5084120.1"/>
    </source>
</evidence>
<reference evidence="2" key="1">
    <citation type="submission" date="2022-11" db="EMBL/GenBank/DDBJ databases">
        <authorList>
            <person name="Petersen C."/>
        </authorList>
    </citation>
    <scope>NUCLEOTIDE SEQUENCE</scope>
    <source>
        <strain evidence="2">IBT 34128</strain>
    </source>
</reference>
<reference evidence="2" key="2">
    <citation type="journal article" date="2023" name="IMA Fungus">
        <title>Comparative genomic study of the Penicillium genus elucidates a diverse pangenome and 15 lateral gene transfer events.</title>
        <authorList>
            <person name="Petersen C."/>
            <person name="Sorensen T."/>
            <person name="Nielsen M.R."/>
            <person name="Sondergaard T.E."/>
            <person name="Sorensen J.L."/>
            <person name="Fitzpatrick D.A."/>
            <person name="Frisvad J.C."/>
            <person name="Nielsen K.L."/>
        </authorList>
    </citation>
    <scope>NUCLEOTIDE SEQUENCE</scope>
    <source>
        <strain evidence="2">IBT 34128</strain>
    </source>
</reference>
<keyword evidence="3" id="KW-1185">Reference proteome</keyword>
<organism evidence="2 3">
    <name type="scientific">Penicillium alfredii</name>
    <dbReference type="NCBI Taxonomy" id="1506179"/>
    <lineage>
        <taxon>Eukaryota</taxon>
        <taxon>Fungi</taxon>
        <taxon>Dikarya</taxon>
        <taxon>Ascomycota</taxon>
        <taxon>Pezizomycotina</taxon>
        <taxon>Eurotiomycetes</taxon>
        <taxon>Eurotiomycetidae</taxon>
        <taxon>Eurotiales</taxon>
        <taxon>Aspergillaceae</taxon>
        <taxon>Penicillium</taxon>
    </lineage>
</organism>
<dbReference type="GeneID" id="81398393"/>
<accession>A0A9W9JWJ4</accession>
<feature type="compositionally biased region" description="Acidic residues" evidence="1">
    <location>
        <begin position="1"/>
        <end position="18"/>
    </location>
</feature>
<dbReference type="RefSeq" id="XP_056507517.1">
    <property type="nucleotide sequence ID" value="XM_056659224.1"/>
</dbReference>
<name>A0A9W9JWJ4_9EURO</name>